<evidence type="ECO:0000313" key="2">
    <source>
        <dbReference type="EMBL" id="EAZ91995.1"/>
    </source>
</evidence>
<comment type="caution">
    <text evidence="2">The sequence shown here is derived from an EMBL/GenBank/DDBJ whole genome shotgun (WGS) entry which is preliminary data.</text>
</comment>
<feature type="transmembrane region" description="Helical" evidence="1">
    <location>
        <begin position="174"/>
        <end position="193"/>
    </location>
</feature>
<keyword evidence="1" id="KW-0812">Transmembrane</keyword>
<keyword evidence="1" id="KW-0472">Membrane</keyword>
<dbReference type="Proteomes" id="UP000003781">
    <property type="component" value="Unassembled WGS sequence"/>
</dbReference>
<reference evidence="2 3" key="1">
    <citation type="submission" date="2007-03" db="EMBL/GenBank/DDBJ databases">
        <authorList>
            <person name="Stal L."/>
            <person name="Ferriera S."/>
            <person name="Johnson J."/>
            <person name="Kravitz S."/>
            <person name="Beeson K."/>
            <person name="Sutton G."/>
            <person name="Rogers Y.-H."/>
            <person name="Friedman R."/>
            <person name="Frazier M."/>
            <person name="Venter J.C."/>
        </authorList>
    </citation>
    <scope>NUCLEOTIDE SEQUENCE [LARGE SCALE GENOMIC DNA]</scope>
    <source>
        <strain evidence="2 3">CCY0110</strain>
    </source>
</reference>
<dbReference type="EC" id="6.3.4.2" evidence="2"/>
<dbReference type="SUPFAM" id="SSF141571">
    <property type="entry name" value="Pentapeptide repeat-like"/>
    <property type="match status" value="1"/>
</dbReference>
<dbReference type="RefSeq" id="WP_008274781.1">
    <property type="nucleotide sequence ID" value="NZ_AAXW01000009.1"/>
</dbReference>
<dbReference type="EMBL" id="AAXW01000009">
    <property type="protein sequence ID" value="EAZ91995.1"/>
    <property type="molecule type" value="Genomic_DNA"/>
</dbReference>
<feature type="transmembrane region" description="Helical" evidence="1">
    <location>
        <begin position="227"/>
        <end position="253"/>
    </location>
</feature>
<accession>A3IN18</accession>
<feature type="transmembrane region" description="Helical" evidence="1">
    <location>
        <begin position="120"/>
        <end position="141"/>
    </location>
</feature>
<protein>
    <submittedName>
        <fullName evidence="2">CTP synthetase</fullName>
        <ecNumber evidence="2">6.3.4.2</ecNumber>
    </submittedName>
</protein>
<name>A3IN18_9CHRO</name>
<keyword evidence="1" id="KW-1133">Transmembrane helix</keyword>
<feature type="transmembrane region" description="Helical" evidence="1">
    <location>
        <begin position="325"/>
        <end position="345"/>
    </location>
</feature>
<keyword evidence="3" id="KW-1185">Reference proteome</keyword>
<sequence>NFSYADIRGADFSGAILREANFSHVKAGLRFSGLLLIITVSLIIIVVILVYLTSSMLSKADSTDYGNPDTAKNLAMAMGAIVPIVGMAIALVTEIWLAAKSKVTNKILVQRASHRWTVDQLVLIVVTVSILVTSICTVIAMKDLMAIWDYTKASDGKFWISRGSLMEFSPYDDIAFSILAVLLGIVAGSQIYTLIRYPILRGNSIWRHLCLVSLVGILGGAEFGYGFFLVCIVLIILIVFILCIPLQVCLGLINVITKGHAITAINEISIPSTIFNPYFTFIVALLGLVALRVGKKTRWRLSASFLIAFFTSSLAREGLGLNPELIAYCIALFTALIYSFVLALATERTNFQKADLTDANFTKAKVKYADFTNTKG</sequence>
<feature type="transmembrane region" description="Helical" evidence="1">
    <location>
        <begin position="74"/>
        <end position="99"/>
    </location>
</feature>
<feature type="transmembrane region" description="Helical" evidence="1">
    <location>
        <begin position="274"/>
        <end position="294"/>
    </location>
</feature>
<dbReference type="InterPro" id="IPR001646">
    <property type="entry name" value="5peptide_repeat"/>
</dbReference>
<proteinExistence type="predicted"/>
<keyword evidence="2" id="KW-0436">Ligase</keyword>
<dbReference type="Pfam" id="PF00805">
    <property type="entry name" value="Pentapeptide"/>
    <property type="match status" value="2"/>
</dbReference>
<feature type="non-terminal residue" evidence="2">
    <location>
        <position position="1"/>
    </location>
</feature>
<evidence type="ECO:0000256" key="1">
    <source>
        <dbReference type="SAM" id="Phobius"/>
    </source>
</evidence>
<evidence type="ECO:0000313" key="3">
    <source>
        <dbReference type="Proteomes" id="UP000003781"/>
    </source>
</evidence>
<dbReference type="AlphaFoldDB" id="A3IN18"/>
<feature type="transmembrane region" description="Helical" evidence="1">
    <location>
        <begin position="205"/>
        <end position="221"/>
    </location>
</feature>
<dbReference type="Gene3D" id="2.160.20.80">
    <property type="entry name" value="E3 ubiquitin-protein ligase SopA"/>
    <property type="match status" value="1"/>
</dbReference>
<organism evidence="2 3">
    <name type="scientific">Crocosphaera chwakensis CCY0110</name>
    <dbReference type="NCBI Taxonomy" id="391612"/>
    <lineage>
        <taxon>Bacteria</taxon>
        <taxon>Bacillati</taxon>
        <taxon>Cyanobacteriota</taxon>
        <taxon>Cyanophyceae</taxon>
        <taxon>Oscillatoriophycideae</taxon>
        <taxon>Chroococcales</taxon>
        <taxon>Aphanothecaceae</taxon>
        <taxon>Crocosphaera</taxon>
        <taxon>Crocosphaera chwakensis</taxon>
    </lineage>
</organism>
<feature type="transmembrane region" description="Helical" evidence="1">
    <location>
        <begin position="33"/>
        <end position="54"/>
    </location>
</feature>
<gene>
    <name evidence="2" type="ORF">CY0110_00015</name>
</gene>
<dbReference type="GO" id="GO:0003883">
    <property type="term" value="F:CTP synthase activity"/>
    <property type="evidence" value="ECO:0007669"/>
    <property type="project" value="UniProtKB-EC"/>
</dbReference>